<dbReference type="AlphaFoldDB" id="A0A173SWC3"/>
<sequence length="151" mass="17217">MKTIRVVAAVICDSMQAKRKIYATARGYGDYKGQWEFPGGKIEPGETPQQALKREIEEELDTEIAVGDLIGTLEYDYPTFHLSMDCFWCEVVSGELVLKEAEAARWLTKEEFDSVPWLPADQTILDVIRSSMQPVKPLHTSEYDKEPLQRC</sequence>
<dbReference type="GO" id="GO:0006260">
    <property type="term" value="P:DNA replication"/>
    <property type="evidence" value="ECO:0007669"/>
    <property type="project" value="UniProtKB-KW"/>
</dbReference>
<dbReference type="PROSITE" id="PS51462">
    <property type="entry name" value="NUDIX"/>
    <property type="match status" value="1"/>
</dbReference>
<dbReference type="RefSeq" id="WP_055185777.1">
    <property type="nucleotide sequence ID" value="NZ_CYXN01000007.1"/>
</dbReference>
<keyword evidence="9" id="KW-0234">DNA repair</keyword>
<dbReference type="GO" id="GO:0046872">
    <property type="term" value="F:metal ion binding"/>
    <property type="evidence" value="ECO:0007669"/>
    <property type="project" value="UniProtKB-KW"/>
</dbReference>
<keyword evidence="6" id="KW-0227">DNA damage</keyword>
<dbReference type="EMBL" id="CYXN01000007">
    <property type="protein sequence ID" value="CUM93885.1"/>
    <property type="molecule type" value="Genomic_DNA"/>
</dbReference>
<evidence type="ECO:0000256" key="2">
    <source>
        <dbReference type="ARBA" id="ARBA00005582"/>
    </source>
</evidence>
<dbReference type="PANTHER" id="PTHR47707:SF1">
    <property type="entry name" value="NUDIX HYDROLASE FAMILY PROTEIN"/>
    <property type="match status" value="1"/>
</dbReference>
<protein>
    <recommendedName>
        <fullName evidence="11">8-oxo-dGTP diphosphatase</fullName>
        <ecNumber evidence="11">3.6.1.55</ecNumber>
    </recommendedName>
</protein>
<evidence type="ECO:0000256" key="11">
    <source>
        <dbReference type="ARBA" id="ARBA00038905"/>
    </source>
</evidence>
<evidence type="ECO:0000256" key="3">
    <source>
        <dbReference type="ARBA" id="ARBA00022457"/>
    </source>
</evidence>
<dbReference type="GO" id="GO:0044715">
    <property type="term" value="F:8-oxo-dGDP phosphatase activity"/>
    <property type="evidence" value="ECO:0007669"/>
    <property type="project" value="TreeGrafter"/>
</dbReference>
<dbReference type="Pfam" id="PF00293">
    <property type="entry name" value="NUDIX"/>
    <property type="match status" value="1"/>
</dbReference>
<comment type="cofactor">
    <cofactor evidence="1">
        <name>Mg(2+)</name>
        <dbReference type="ChEBI" id="CHEBI:18420"/>
    </cofactor>
</comment>
<dbReference type="PROSITE" id="PS00893">
    <property type="entry name" value="NUDIX_BOX"/>
    <property type="match status" value="1"/>
</dbReference>
<evidence type="ECO:0000313" key="14">
    <source>
        <dbReference type="EMBL" id="CUM93885.1"/>
    </source>
</evidence>
<dbReference type="GO" id="GO:0008413">
    <property type="term" value="F:8-oxo-7,8-dihydroguanosine triphosphate pyrophosphatase activity"/>
    <property type="evidence" value="ECO:0007669"/>
    <property type="project" value="TreeGrafter"/>
</dbReference>
<evidence type="ECO:0000256" key="1">
    <source>
        <dbReference type="ARBA" id="ARBA00001946"/>
    </source>
</evidence>
<dbReference type="SUPFAM" id="SSF55811">
    <property type="entry name" value="Nudix"/>
    <property type="match status" value="1"/>
</dbReference>
<dbReference type="InterPro" id="IPR020476">
    <property type="entry name" value="Nudix_hydrolase"/>
</dbReference>
<dbReference type="Proteomes" id="UP000095649">
    <property type="component" value="Unassembled WGS sequence"/>
</dbReference>
<dbReference type="InterPro" id="IPR047127">
    <property type="entry name" value="MutT-like"/>
</dbReference>
<keyword evidence="4" id="KW-0235">DNA replication</keyword>
<gene>
    <name evidence="14" type="primary">nudG</name>
    <name evidence="14" type="ORF">ERS852582_01209</name>
</gene>
<feature type="domain" description="Nudix hydrolase" evidence="13">
    <location>
        <begin position="2"/>
        <end position="140"/>
    </location>
</feature>
<keyword evidence="7 12" id="KW-0378">Hydrolase</keyword>
<comment type="similarity">
    <text evidence="2 12">Belongs to the Nudix hydrolase family.</text>
</comment>
<dbReference type="InterPro" id="IPR020084">
    <property type="entry name" value="NUDIX_hydrolase_CS"/>
</dbReference>
<reference evidence="14 15" key="1">
    <citation type="submission" date="2015-09" db="EMBL/GenBank/DDBJ databases">
        <authorList>
            <consortium name="Pathogen Informatics"/>
        </authorList>
    </citation>
    <scope>NUCLEOTIDE SEQUENCE [LARGE SCALE GENOMIC DNA]</scope>
    <source>
        <strain evidence="14 15">2789STDY5834970</strain>
    </source>
</reference>
<dbReference type="Gene3D" id="3.90.79.10">
    <property type="entry name" value="Nucleoside Triphosphate Pyrophosphohydrolase"/>
    <property type="match status" value="1"/>
</dbReference>
<dbReference type="GO" id="GO:0006281">
    <property type="term" value="P:DNA repair"/>
    <property type="evidence" value="ECO:0007669"/>
    <property type="project" value="UniProtKB-KW"/>
</dbReference>
<evidence type="ECO:0000259" key="13">
    <source>
        <dbReference type="PROSITE" id="PS51462"/>
    </source>
</evidence>
<dbReference type="OrthoDB" id="9810648at2"/>
<dbReference type="EC" id="3.6.1.55" evidence="11"/>
<dbReference type="GO" id="GO:0044716">
    <property type="term" value="F:8-oxo-GDP phosphatase activity"/>
    <property type="evidence" value="ECO:0007669"/>
    <property type="project" value="TreeGrafter"/>
</dbReference>
<dbReference type="InterPro" id="IPR015797">
    <property type="entry name" value="NUDIX_hydrolase-like_dom_sf"/>
</dbReference>
<evidence type="ECO:0000256" key="7">
    <source>
        <dbReference type="ARBA" id="ARBA00022801"/>
    </source>
</evidence>
<evidence type="ECO:0000256" key="12">
    <source>
        <dbReference type="RuleBase" id="RU003476"/>
    </source>
</evidence>
<keyword evidence="3" id="KW-0515">Mutator protein</keyword>
<evidence type="ECO:0000256" key="8">
    <source>
        <dbReference type="ARBA" id="ARBA00022842"/>
    </source>
</evidence>
<evidence type="ECO:0000256" key="4">
    <source>
        <dbReference type="ARBA" id="ARBA00022705"/>
    </source>
</evidence>
<dbReference type="PANTHER" id="PTHR47707">
    <property type="entry name" value="8-OXO-DGTP DIPHOSPHATASE"/>
    <property type="match status" value="1"/>
</dbReference>
<dbReference type="CDD" id="cd03425">
    <property type="entry name" value="NUDIX_MutT_NudA_like"/>
    <property type="match status" value="1"/>
</dbReference>
<evidence type="ECO:0000256" key="6">
    <source>
        <dbReference type="ARBA" id="ARBA00022763"/>
    </source>
</evidence>
<dbReference type="PRINTS" id="PR00502">
    <property type="entry name" value="NUDIXFAMILY"/>
</dbReference>
<accession>A0A173SWC3</accession>
<dbReference type="InterPro" id="IPR000086">
    <property type="entry name" value="NUDIX_hydrolase_dom"/>
</dbReference>
<name>A0A173SWC3_9FIRM</name>
<organism evidence="14 15">
    <name type="scientific">Faecalibacterium prausnitzii</name>
    <dbReference type="NCBI Taxonomy" id="853"/>
    <lineage>
        <taxon>Bacteria</taxon>
        <taxon>Bacillati</taxon>
        <taxon>Bacillota</taxon>
        <taxon>Clostridia</taxon>
        <taxon>Eubacteriales</taxon>
        <taxon>Oscillospiraceae</taxon>
        <taxon>Faecalibacterium</taxon>
    </lineage>
</organism>
<evidence type="ECO:0000313" key="15">
    <source>
        <dbReference type="Proteomes" id="UP000095649"/>
    </source>
</evidence>
<evidence type="ECO:0000256" key="5">
    <source>
        <dbReference type="ARBA" id="ARBA00022723"/>
    </source>
</evidence>
<evidence type="ECO:0000256" key="9">
    <source>
        <dbReference type="ARBA" id="ARBA00023204"/>
    </source>
</evidence>
<evidence type="ECO:0000256" key="10">
    <source>
        <dbReference type="ARBA" id="ARBA00035861"/>
    </source>
</evidence>
<dbReference type="GO" id="GO:0035539">
    <property type="term" value="F:8-oxo-7,8-dihydrodeoxyguanosine triphosphate pyrophosphatase activity"/>
    <property type="evidence" value="ECO:0007669"/>
    <property type="project" value="UniProtKB-EC"/>
</dbReference>
<proteinExistence type="inferred from homology"/>
<keyword evidence="8" id="KW-0460">Magnesium</keyword>
<keyword evidence="5" id="KW-0479">Metal-binding</keyword>
<comment type="catalytic activity">
    <reaction evidence="10">
        <text>8-oxo-dGTP + H2O = 8-oxo-dGMP + diphosphate + H(+)</text>
        <dbReference type="Rhea" id="RHEA:31575"/>
        <dbReference type="ChEBI" id="CHEBI:15377"/>
        <dbReference type="ChEBI" id="CHEBI:15378"/>
        <dbReference type="ChEBI" id="CHEBI:33019"/>
        <dbReference type="ChEBI" id="CHEBI:63224"/>
        <dbReference type="ChEBI" id="CHEBI:77896"/>
        <dbReference type="EC" id="3.6.1.55"/>
    </reaction>
</comment>